<evidence type="ECO:0000313" key="2">
    <source>
        <dbReference type="EMBL" id="MBI1708275.1"/>
    </source>
</evidence>
<dbReference type="Proteomes" id="UP001194414">
    <property type="component" value="Unassembled WGS sequence"/>
</dbReference>
<dbReference type="EMBL" id="JACCPP010000022">
    <property type="protein sequence ID" value="MBI1708275.1"/>
    <property type="molecule type" value="Genomic_DNA"/>
</dbReference>
<organism evidence="2 3">
    <name type="scientific">Lactobacillus crispatus</name>
    <dbReference type="NCBI Taxonomy" id="47770"/>
    <lineage>
        <taxon>Bacteria</taxon>
        <taxon>Bacillati</taxon>
        <taxon>Bacillota</taxon>
        <taxon>Bacilli</taxon>
        <taxon>Lactobacillales</taxon>
        <taxon>Lactobacillaceae</taxon>
        <taxon>Lactobacillus</taxon>
    </lineage>
</organism>
<keyword evidence="1" id="KW-1133">Transmembrane helix</keyword>
<accession>A0AAW4DNI6</accession>
<protein>
    <submittedName>
        <fullName evidence="2">Uncharacterized protein</fullName>
    </submittedName>
</protein>
<evidence type="ECO:0000256" key="1">
    <source>
        <dbReference type="SAM" id="Phobius"/>
    </source>
</evidence>
<proteinExistence type="predicted"/>
<comment type="caution">
    <text evidence="2">The sequence shown here is derived from an EMBL/GenBank/DDBJ whole genome shotgun (WGS) entry which is preliminary data.</text>
</comment>
<dbReference type="AlphaFoldDB" id="A0AAW4DNI6"/>
<sequence length="138" mass="16112">MNKLMAGIVFLLTLFSSMASMTNWIKKYVTQIYIGWLILVVITYFIGILINSILLQIKLDESEENNSGLLNQHKLDMKDKEKFQQSFDLSQLILNIIKNHIPPEKYQIINEEIELDKKVQEIERNANSQNNQHETDSN</sequence>
<keyword evidence="1" id="KW-0472">Membrane</keyword>
<keyword evidence="1" id="KW-0812">Transmembrane</keyword>
<evidence type="ECO:0000313" key="3">
    <source>
        <dbReference type="Proteomes" id="UP001194414"/>
    </source>
</evidence>
<dbReference type="RefSeq" id="WP_198566601.1">
    <property type="nucleotide sequence ID" value="NZ_JACCPP010000022.1"/>
</dbReference>
<reference evidence="2" key="1">
    <citation type="submission" date="2020-07" db="EMBL/GenBank/DDBJ databases">
        <title>Comparative genomics analyses of Lactobacillus crispatus isolated from different ecological niches.</title>
        <authorList>
            <person name="Mancino W."/>
            <person name="Mancabelli L."/>
            <person name="Lugli G.A."/>
            <person name="Milani C."/>
            <person name="Viappiani A."/>
            <person name="Anzalone R."/>
            <person name="Longhi G."/>
            <person name="Ventura M."/>
            <person name="Turroni F."/>
        </authorList>
    </citation>
    <scope>NUCLEOTIDE SEQUENCE</scope>
    <source>
        <strain evidence="2">LB65</strain>
    </source>
</reference>
<gene>
    <name evidence="2" type="ORF">HYQ56_1259</name>
</gene>
<name>A0AAW4DNI6_9LACO</name>
<feature type="transmembrane region" description="Helical" evidence="1">
    <location>
        <begin position="35"/>
        <end position="55"/>
    </location>
</feature>